<dbReference type="PANTHER" id="PTHR10545:SF29">
    <property type="entry name" value="GH14572P-RELATED"/>
    <property type="match status" value="1"/>
</dbReference>
<evidence type="ECO:0000313" key="5">
    <source>
        <dbReference type="EMBL" id="STX38708.1"/>
    </source>
</evidence>
<dbReference type="EMBL" id="UGNY01000001">
    <property type="protein sequence ID" value="STX38708.1"/>
    <property type="molecule type" value="Genomic_DNA"/>
</dbReference>
<dbReference type="InterPro" id="IPR016181">
    <property type="entry name" value="Acyl_CoA_acyltransferase"/>
</dbReference>
<keyword evidence="2 5" id="KW-0808">Transferase</keyword>
<proteinExistence type="inferred from homology"/>
<feature type="domain" description="N-acetyltransferase" evidence="4">
    <location>
        <begin position="2"/>
        <end position="160"/>
    </location>
</feature>
<evidence type="ECO:0000313" key="6">
    <source>
        <dbReference type="Proteomes" id="UP000254033"/>
    </source>
</evidence>
<sequence length="162" mass="18153">MLAIIQAQPRYLGTIYSLIRELAQHEGILDKIQITEQQLGELLFGVNPYHFVAVALVNGNVVGIAMYNITYHNICFNAVPGIYLENLFVSPEFRGQGIGKALLTYVAGEAKAKNCSRVEWWVKRNNSAASHFYKSMGAIELADLAIYKCEKTCIDKLTENHE</sequence>
<evidence type="ECO:0000256" key="3">
    <source>
        <dbReference type="ARBA" id="ARBA00023315"/>
    </source>
</evidence>
<evidence type="ECO:0000259" key="4">
    <source>
        <dbReference type="PROSITE" id="PS51186"/>
    </source>
</evidence>
<comment type="similarity">
    <text evidence="1">Belongs to the acetyltransferase family.</text>
</comment>
<dbReference type="Gene3D" id="3.40.630.30">
    <property type="match status" value="1"/>
</dbReference>
<protein>
    <submittedName>
        <fullName evidence="5">N-acetyltransferase ats1</fullName>
        <ecNumber evidence="5">2.3.1.57</ecNumber>
    </submittedName>
</protein>
<evidence type="ECO:0000256" key="1">
    <source>
        <dbReference type="ARBA" id="ARBA00008694"/>
    </source>
</evidence>
<dbReference type="GO" id="GO:0004145">
    <property type="term" value="F:diamine N-acetyltransferase activity"/>
    <property type="evidence" value="ECO:0007669"/>
    <property type="project" value="UniProtKB-EC"/>
</dbReference>
<dbReference type="Proteomes" id="UP000254033">
    <property type="component" value="Unassembled WGS sequence"/>
</dbReference>
<dbReference type="PROSITE" id="PS51186">
    <property type="entry name" value="GNAT"/>
    <property type="match status" value="1"/>
</dbReference>
<accession>A0A378IU16</accession>
<dbReference type="CDD" id="cd04301">
    <property type="entry name" value="NAT_SF"/>
    <property type="match status" value="1"/>
</dbReference>
<dbReference type="EC" id="2.3.1.57" evidence="5"/>
<dbReference type="InterPro" id="IPR051016">
    <property type="entry name" value="Diverse_Substrate_AcTransf"/>
</dbReference>
<dbReference type="RefSeq" id="WP_115175397.1">
    <property type="nucleotide sequence ID" value="NZ_UGNY01000001.1"/>
</dbReference>
<dbReference type="InterPro" id="IPR000182">
    <property type="entry name" value="GNAT_dom"/>
</dbReference>
<keyword evidence="3 5" id="KW-0012">Acyltransferase</keyword>
<gene>
    <name evidence="5" type="primary">ats_2</name>
    <name evidence="5" type="ORF">NCTC11978_01896</name>
</gene>
<reference evidence="5 6" key="1">
    <citation type="submission" date="2018-06" db="EMBL/GenBank/DDBJ databases">
        <authorList>
            <consortium name="Pathogen Informatics"/>
            <person name="Doyle S."/>
        </authorList>
    </citation>
    <scope>NUCLEOTIDE SEQUENCE [LARGE SCALE GENOMIC DNA]</scope>
    <source>
        <strain evidence="5 6">NCTC11978</strain>
    </source>
</reference>
<dbReference type="Pfam" id="PF00583">
    <property type="entry name" value="Acetyltransf_1"/>
    <property type="match status" value="1"/>
</dbReference>
<dbReference type="PANTHER" id="PTHR10545">
    <property type="entry name" value="DIAMINE N-ACETYLTRANSFERASE"/>
    <property type="match status" value="1"/>
</dbReference>
<organism evidence="5 6">
    <name type="scientific">Legionella feeleii</name>
    <dbReference type="NCBI Taxonomy" id="453"/>
    <lineage>
        <taxon>Bacteria</taxon>
        <taxon>Pseudomonadati</taxon>
        <taxon>Pseudomonadota</taxon>
        <taxon>Gammaproteobacteria</taxon>
        <taxon>Legionellales</taxon>
        <taxon>Legionellaceae</taxon>
        <taxon>Legionella</taxon>
    </lineage>
</organism>
<dbReference type="SUPFAM" id="SSF55729">
    <property type="entry name" value="Acyl-CoA N-acyltransferases (Nat)"/>
    <property type="match status" value="1"/>
</dbReference>
<name>A0A378IU16_9GAMM</name>
<evidence type="ECO:0000256" key="2">
    <source>
        <dbReference type="ARBA" id="ARBA00022679"/>
    </source>
</evidence>
<dbReference type="AlphaFoldDB" id="A0A378IU16"/>
<dbReference type="FunFam" id="3.40.630.30:FF:000064">
    <property type="entry name" value="GNAT family acetyltransferase"/>
    <property type="match status" value="1"/>
</dbReference>